<accession>A0A367XQH6</accession>
<dbReference type="AlphaFoldDB" id="A0A367XQH6"/>
<comment type="caution">
    <text evidence="1">The sequence shown here is derived from an EMBL/GenBank/DDBJ whole genome shotgun (WGS) entry which is preliminary data.</text>
</comment>
<evidence type="ECO:0000313" key="1">
    <source>
        <dbReference type="EMBL" id="RCK55091.1"/>
    </source>
</evidence>
<dbReference type="EMBL" id="QLNQ01000030">
    <property type="protein sequence ID" value="RCK55091.1"/>
    <property type="molecule type" value="Genomic_DNA"/>
</dbReference>
<protein>
    <submittedName>
        <fullName evidence="1">Uncharacterized protein</fullName>
    </submittedName>
</protein>
<organism evidence="1 2">
    <name type="scientific">Candida viswanathii</name>
    <dbReference type="NCBI Taxonomy" id="5486"/>
    <lineage>
        <taxon>Eukaryota</taxon>
        <taxon>Fungi</taxon>
        <taxon>Dikarya</taxon>
        <taxon>Ascomycota</taxon>
        <taxon>Saccharomycotina</taxon>
        <taxon>Pichiomycetes</taxon>
        <taxon>Debaryomycetaceae</taxon>
        <taxon>Candida/Lodderomyces clade</taxon>
        <taxon>Candida</taxon>
    </lineage>
</organism>
<keyword evidence="2" id="KW-1185">Reference proteome</keyword>
<reference evidence="1 2" key="1">
    <citation type="submission" date="2018-06" db="EMBL/GenBank/DDBJ databases">
        <title>Whole genome sequencing of Candida tropicalis (genome annotated by CSBL at Korea University).</title>
        <authorList>
            <person name="Ahn J."/>
        </authorList>
    </citation>
    <scope>NUCLEOTIDE SEQUENCE [LARGE SCALE GENOMIC DNA]</scope>
    <source>
        <strain evidence="1 2">ATCC 20962</strain>
    </source>
</reference>
<dbReference type="Proteomes" id="UP000253472">
    <property type="component" value="Unassembled WGS sequence"/>
</dbReference>
<evidence type="ECO:0000313" key="2">
    <source>
        <dbReference type="Proteomes" id="UP000253472"/>
    </source>
</evidence>
<sequence length="82" mass="9354">MCDGYTIPPALLFMWKALEWHEVPPINSCLQDKSNVTYDIKLDLRICEQCLIFGLSTKSIASCNIPPESNSITSWKDSEQFK</sequence>
<name>A0A367XQH6_9ASCO</name>
<proteinExistence type="predicted"/>
<gene>
    <name evidence="1" type="ORF">Cantr_04812</name>
</gene>